<protein>
    <submittedName>
        <fullName evidence="1">Uncharacterized protein</fullName>
    </submittedName>
</protein>
<dbReference type="InParanoid" id="A0A369K371"/>
<gene>
    <name evidence="1" type="ORF">Hypma_004456</name>
</gene>
<name>A0A369K371_HYPMA</name>
<keyword evidence="2" id="KW-1185">Reference proteome</keyword>
<proteinExistence type="predicted"/>
<dbReference type="EMBL" id="LUEZ02000017">
    <property type="protein sequence ID" value="RDB27207.1"/>
    <property type="molecule type" value="Genomic_DNA"/>
</dbReference>
<dbReference type="AlphaFoldDB" id="A0A369K371"/>
<comment type="caution">
    <text evidence="1">The sequence shown here is derived from an EMBL/GenBank/DDBJ whole genome shotgun (WGS) entry which is preliminary data.</text>
</comment>
<evidence type="ECO:0000313" key="1">
    <source>
        <dbReference type="EMBL" id="RDB27207.1"/>
    </source>
</evidence>
<organism evidence="1 2">
    <name type="scientific">Hypsizygus marmoreus</name>
    <name type="common">White beech mushroom</name>
    <name type="synonym">Agaricus marmoreus</name>
    <dbReference type="NCBI Taxonomy" id="39966"/>
    <lineage>
        <taxon>Eukaryota</taxon>
        <taxon>Fungi</taxon>
        <taxon>Dikarya</taxon>
        <taxon>Basidiomycota</taxon>
        <taxon>Agaricomycotina</taxon>
        <taxon>Agaricomycetes</taxon>
        <taxon>Agaricomycetidae</taxon>
        <taxon>Agaricales</taxon>
        <taxon>Tricholomatineae</taxon>
        <taxon>Lyophyllaceae</taxon>
        <taxon>Hypsizygus</taxon>
    </lineage>
</organism>
<dbReference type="Proteomes" id="UP000076154">
    <property type="component" value="Unassembled WGS sequence"/>
</dbReference>
<sequence>MPTRLTPPELKRLRLDISRGPSQKVDDLWIPYLGLLLQITRKPRFSCDGLHHIVAVSLDTSDYSLAEPGVPHLFNKITEAALEEILVAIPFFSNWT</sequence>
<reference evidence="1" key="1">
    <citation type="submission" date="2018-04" db="EMBL/GenBank/DDBJ databases">
        <title>Whole genome sequencing of Hypsizygus marmoreus.</title>
        <authorList>
            <person name="Choi I.-G."/>
            <person name="Min B."/>
            <person name="Kim J.-G."/>
            <person name="Kim S."/>
            <person name="Oh Y.-L."/>
            <person name="Kong W.-S."/>
            <person name="Park H."/>
            <person name="Jeong J."/>
            <person name="Song E.-S."/>
        </authorList>
    </citation>
    <scope>NUCLEOTIDE SEQUENCE [LARGE SCALE GENOMIC DNA]</scope>
    <source>
        <strain evidence="1">51987-8</strain>
    </source>
</reference>
<accession>A0A369K371</accession>
<evidence type="ECO:0000313" key="2">
    <source>
        <dbReference type="Proteomes" id="UP000076154"/>
    </source>
</evidence>